<dbReference type="Gene3D" id="3.30.1330.60">
    <property type="entry name" value="OmpA-like domain"/>
    <property type="match status" value="1"/>
</dbReference>
<dbReference type="PRINTS" id="PR01021">
    <property type="entry name" value="OMPADOMAIN"/>
</dbReference>
<keyword evidence="10" id="KW-1185">Reference proteome</keyword>
<keyword evidence="3 5" id="KW-0472">Membrane</keyword>
<dbReference type="Pfam" id="PF00691">
    <property type="entry name" value="OmpA"/>
    <property type="match status" value="1"/>
</dbReference>
<sequence length="499" mass="53788">MIKKLFLMCCVISLITWQQVRAQSGAIGFHITMSEYDGDLNGNKHHFYSFKDRQVGGALSFQQYLNSSFNLVEKISFNQLRYQNDLKTEGFDADIYGVNLKLKYKFNNGYIFKEDAAIAPFLVAGIGGAYINSKQFNDLSAAKISDGELKGNLAVGAGILFQFNDRVGLEVANTLNAPLYDAWDGVDNGGNDLYLQHSAGLIFNFRKPADTDKDGVSDKKDKCPDTPSTAKVDSKGCPVDTDTDGVADYLDKCPMLAGSTLLDGCPDKDKDGVADLDDKCPDVPGVTRFAGCPDTDGDGIEDAKDKCPNLAGLDIFEGCADTDSDGVQDSEDKCPDTEKGVKVDETGCPADSDGDGVTDALDKCPQSKGDPANSGCPVVKEEVKKRLNFAMRGITFETGKAVLKASSFPMLDEVTSILEEYKDYNLKMGGHTDANGSNAANLKLSQARVDAVKAYLTRKGVSESRIEATGYGEDQPITTNATAAGRAQNRRVALELILK</sequence>
<dbReference type="PANTHER" id="PTHR30329:SF21">
    <property type="entry name" value="LIPOPROTEIN YIAD-RELATED"/>
    <property type="match status" value="1"/>
</dbReference>
<dbReference type="InterPro" id="IPR006664">
    <property type="entry name" value="OMP_bac"/>
</dbReference>
<keyword evidence="4" id="KW-0998">Cell outer membrane</keyword>
<dbReference type="Pfam" id="PF02412">
    <property type="entry name" value="TSP_3"/>
    <property type="match status" value="5"/>
</dbReference>
<evidence type="ECO:0000256" key="6">
    <source>
        <dbReference type="SAM" id="MobiDB-lite"/>
    </source>
</evidence>
<dbReference type="InterPro" id="IPR006665">
    <property type="entry name" value="OmpA-like"/>
</dbReference>
<name>A0ABS1KTC3_9BACT</name>
<organism evidence="9 10">
    <name type="scientific">Chryseolinea lacunae</name>
    <dbReference type="NCBI Taxonomy" id="2801331"/>
    <lineage>
        <taxon>Bacteria</taxon>
        <taxon>Pseudomonadati</taxon>
        <taxon>Bacteroidota</taxon>
        <taxon>Cytophagia</taxon>
        <taxon>Cytophagales</taxon>
        <taxon>Fulvivirgaceae</taxon>
        <taxon>Chryseolinea</taxon>
    </lineage>
</organism>
<dbReference type="InterPro" id="IPR050330">
    <property type="entry name" value="Bact_OuterMem_StrucFunc"/>
</dbReference>
<dbReference type="SUPFAM" id="SSF103647">
    <property type="entry name" value="TSP type-3 repeat"/>
    <property type="match status" value="2"/>
</dbReference>
<feature type="region of interest" description="Disordered" evidence="6">
    <location>
        <begin position="324"/>
        <end position="356"/>
    </location>
</feature>
<evidence type="ECO:0000256" key="5">
    <source>
        <dbReference type="PROSITE-ProRule" id="PRU00473"/>
    </source>
</evidence>
<reference evidence="9 10" key="1">
    <citation type="submission" date="2021-01" db="EMBL/GenBank/DDBJ databases">
        <title>Chryseolinea sp. Jin1 Genome sequencing and assembly.</title>
        <authorList>
            <person name="Kim I."/>
        </authorList>
    </citation>
    <scope>NUCLEOTIDE SEQUENCE [LARGE SCALE GENOMIC DNA]</scope>
    <source>
        <strain evidence="9 10">Jin1</strain>
    </source>
</reference>
<evidence type="ECO:0000313" key="9">
    <source>
        <dbReference type="EMBL" id="MBL0742695.1"/>
    </source>
</evidence>
<protein>
    <submittedName>
        <fullName evidence="9">OmpA family protein</fullName>
    </submittedName>
</protein>
<feature type="signal peptide" evidence="7">
    <location>
        <begin position="1"/>
        <end position="22"/>
    </location>
</feature>
<dbReference type="InterPro" id="IPR028974">
    <property type="entry name" value="TSP_type-3_rpt"/>
</dbReference>
<dbReference type="PANTHER" id="PTHR30329">
    <property type="entry name" value="STATOR ELEMENT OF FLAGELLAR MOTOR COMPLEX"/>
    <property type="match status" value="1"/>
</dbReference>
<evidence type="ECO:0000259" key="8">
    <source>
        <dbReference type="PROSITE" id="PS51123"/>
    </source>
</evidence>
<dbReference type="InterPro" id="IPR036737">
    <property type="entry name" value="OmpA-like_sf"/>
</dbReference>
<dbReference type="SUPFAM" id="SSF103088">
    <property type="entry name" value="OmpA-like"/>
    <property type="match status" value="1"/>
</dbReference>
<evidence type="ECO:0000256" key="4">
    <source>
        <dbReference type="ARBA" id="ARBA00023237"/>
    </source>
</evidence>
<dbReference type="Proteomes" id="UP000613030">
    <property type="component" value="Unassembled WGS sequence"/>
</dbReference>
<evidence type="ECO:0000256" key="2">
    <source>
        <dbReference type="ARBA" id="ARBA00022729"/>
    </source>
</evidence>
<evidence type="ECO:0000256" key="1">
    <source>
        <dbReference type="ARBA" id="ARBA00004442"/>
    </source>
</evidence>
<proteinExistence type="predicted"/>
<comment type="subcellular location">
    <subcellularLocation>
        <location evidence="1">Cell outer membrane</location>
    </subcellularLocation>
</comment>
<dbReference type="Gene3D" id="4.10.1080.10">
    <property type="entry name" value="TSP type-3 repeat"/>
    <property type="match status" value="1"/>
</dbReference>
<keyword evidence="2 7" id="KW-0732">Signal</keyword>
<dbReference type="InterPro" id="IPR003367">
    <property type="entry name" value="Thrombospondin_3-like_rpt"/>
</dbReference>
<dbReference type="CDD" id="cd07185">
    <property type="entry name" value="OmpA_C-like"/>
    <property type="match status" value="1"/>
</dbReference>
<evidence type="ECO:0000256" key="7">
    <source>
        <dbReference type="SAM" id="SignalP"/>
    </source>
</evidence>
<accession>A0ABS1KTC3</accession>
<gene>
    <name evidence="9" type="ORF">JI741_15825</name>
</gene>
<dbReference type="PROSITE" id="PS51123">
    <property type="entry name" value="OMPA_2"/>
    <property type="match status" value="1"/>
</dbReference>
<dbReference type="EMBL" id="JAERRB010000005">
    <property type="protein sequence ID" value="MBL0742695.1"/>
    <property type="molecule type" value="Genomic_DNA"/>
</dbReference>
<feature type="compositionally biased region" description="Basic and acidic residues" evidence="6">
    <location>
        <begin position="330"/>
        <end position="345"/>
    </location>
</feature>
<dbReference type="RefSeq" id="WP_202011203.1">
    <property type="nucleotide sequence ID" value="NZ_JAERRB010000005.1"/>
</dbReference>
<comment type="caution">
    <text evidence="9">The sequence shown here is derived from an EMBL/GenBank/DDBJ whole genome shotgun (WGS) entry which is preliminary data.</text>
</comment>
<evidence type="ECO:0000256" key="3">
    <source>
        <dbReference type="ARBA" id="ARBA00023136"/>
    </source>
</evidence>
<feature type="chain" id="PRO_5045834352" evidence="7">
    <location>
        <begin position="23"/>
        <end position="499"/>
    </location>
</feature>
<evidence type="ECO:0000313" key="10">
    <source>
        <dbReference type="Proteomes" id="UP000613030"/>
    </source>
</evidence>
<feature type="domain" description="OmpA-like" evidence="8">
    <location>
        <begin position="383"/>
        <end position="499"/>
    </location>
</feature>